<dbReference type="AlphaFoldDB" id="A0A8T0QBQ8"/>
<name>A0A8T0QBQ8_PANVG</name>
<accession>A0A8T0QBQ8</accession>
<protein>
    <submittedName>
        <fullName evidence="1">Uncharacterized protein</fullName>
    </submittedName>
</protein>
<comment type="caution">
    <text evidence="1">The sequence shown here is derived from an EMBL/GenBank/DDBJ whole genome shotgun (WGS) entry which is preliminary data.</text>
</comment>
<keyword evidence="2" id="KW-1185">Reference proteome</keyword>
<sequence>MALDADQALRAAAAAGPGLGGTAVPPWSSGDGAGASLSAAARAGVPPVVLWSGDDRRMKQELVAWARAVASVVVRDYSMMRC</sequence>
<reference evidence="1" key="1">
    <citation type="submission" date="2020-05" db="EMBL/GenBank/DDBJ databases">
        <title>WGS assembly of Panicum virgatum.</title>
        <authorList>
            <person name="Lovell J.T."/>
            <person name="Jenkins J."/>
            <person name="Shu S."/>
            <person name="Juenger T.E."/>
            <person name="Schmutz J."/>
        </authorList>
    </citation>
    <scope>NUCLEOTIDE SEQUENCE</scope>
    <source>
        <strain evidence="1">AP13</strain>
    </source>
</reference>
<proteinExistence type="predicted"/>
<gene>
    <name evidence="1" type="ORF">PVAP13_7KG182200</name>
</gene>
<evidence type="ECO:0000313" key="1">
    <source>
        <dbReference type="EMBL" id="KAG2572497.1"/>
    </source>
</evidence>
<dbReference type="EMBL" id="CM029049">
    <property type="protein sequence ID" value="KAG2572497.1"/>
    <property type="molecule type" value="Genomic_DNA"/>
</dbReference>
<dbReference type="Proteomes" id="UP000823388">
    <property type="component" value="Chromosome 7K"/>
</dbReference>
<organism evidence="1 2">
    <name type="scientific">Panicum virgatum</name>
    <name type="common">Blackwell switchgrass</name>
    <dbReference type="NCBI Taxonomy" id="38727"/>
    <lineage>
        <taxon>Eukaryota</taxon>
        <taxon>Viridiplantae</taxon>
        <taxon>Streptophyta</taxon>
        <taxon>Embryophyta</taxon>
        <taxon>Tracheophyta</taxon>
        <taxon>Spermatophyta</taxon>
        <taxon>Magnoliopsida</taxon>
        <taxon>Liliopsida</taxon>
        <taxon>Poales</taxon>
        <taxon>Poaceae</taxon>
        <taxon>PACMAD clade</taxon>
        <taxon>Panicoideae</taxon>
        <taxon>Panicodae</taxon>
        <taxon>Paniceae</taxon>
        <taxon>Panicinae</taxon>
        <taxon>Panicum</taxon>
        <taxon>Panicum sect. Hiantes</taxon>
    </lineage>
</organism>
<evidence type="ECO:0000313" key="2">
    <source>
        <dbReference type="Proteomes" id="UP000823388"/>
    </source>
</evidence>